<keyword evidence="7" id="KW-0675">Receptor</keyword>
<feature type="domain" description="Ionotropic glutamate receptor L-glutamate and glycine-binding" evidence="14">
    <location>
        <begin position="419"/>
        <end position="475"/>
    </location>
</feature>
<dbReference type="InterPro" id="IPR001320">
    <property type="entry name" value="Iontro_rcpt_C"/>
</dbReference>
<feature type="transmembrane region" description="Helical" evidence="12">
    <location>
        <begin position="721"/>
        <end position="740"/>
    </location>
</feature>
<evidence type="ECO:0000259" key="14">
    <source>
        <dbReference type="SMART" id="SM00918"/>
    </source>
</evidence>
<evidence type="ECO:0000256" key="1">
    <source>
        <dbReference type="ARBA" id="ARBA00004141"/>
    </source>
</evidence>
<proteinExistence type="predicted"/>
<dbReference type="InterPro" id="IPR019594">
    <property type="entry name" value="Glu/Gly-bd"/>
</dbReference>
<feature type="transmembrane region" description="Helical" evidence="12">
    <location>
        <begin position="582"/>
        <end position="604"/>
    </location>
</feature>
<feature type="region of interest" description="Disordered" evidence="11">
    <location>
        <begin position="783"/>
        <end position="812"/>
    </location>
</feature>
<keyword evidence="9" id="KW-1071">Ligand-gated ion channel</keyword>
<dbReference type="PANTHER" id="PTHR18966">
    <property type="entry name" value="IONOTROPIC GLUTAMATE RECEPTOR"/>
    <property type="match status" value="1"/>
</dbReference>
<dbReference type="Gene3D" id="1.10.287.70">
    <property type="match status" value="1"/>
</dbReference>
<keyword evidence="10" id="KW-0407">Ion channel</keyword>
<evidence type="ECO:0000256" key="2">
    <source>
        <dbReference type="ARBA" id="ARBA00022448"/>
    </source>
</evidence>
<name>A0AAV2TXA7_CALDB</name>
<feature type="transmembrane region" description="Helical" evidence="12">
    <location>
        <begin position="6"/>
        <end position="25"/>
    </location>
</feature>
<comment type="subcellular location">
    <subcellularLocation>
        <location evidence="1">Membrane</location>
        <topology evidence="1">Multi-pass membrane protein</topology>
    </subcellularLocation>
</comment>
<evidence type="ECO:0000256" key="10">
    <source>
        <dbReference type="ARBA" id="ARBA00023303"/>
    </source>
</evidence>
<evidence type="ECO:0000313" key="16">
    <source>
        <dbReference type="Proteomes" id="UP001497525"/>
    </source>
</evidence>
<keyword evidence="4 12" id="KW-1133">Transmembrane helix</keyword>
<dbReference type="GO" id="GO:0015276">
    <property type="term" value="F:ligand-gated monoatomic ion channel activity"/>
    <property type="evidence" value="ECO:0007669"/>
    <property type="project" value="InterPro"/>
</dbReference>
<evidence type="ECO:0000256" key="3">
    <source>
        <dbReference type="ARBA" id="ARBA00022692"/>
    </source>
</evidence>
<evidence type="ECO:0000256" key="11">
    <source>
        <dbReference type="SAM" id="MobiDB-lite"/>
    </source>
</evidence>
<keyword evidence="5" id="KW-0406">Ion transport</keyword>
<keyword evidence="3 12" id="KW-0812">Transmembrane</keyword>
<evidence type="ECO:0000259" key="13">
    <source>
        <dbReference type="SMART" id="SM00079"/>
    </source>
</evidence>
<evidence type="ECO:0000256" key="7">
    <source>
        <dbReference type="ARBA" id="ARBA00023170"/>
    </source>
</evidence>
<feature type="domain" description="Ionotropic glutamate receptor C-terminal" evidence="13">
    <location>
        <begin position="409"/>
        <end position="703"/>
    </location>
</feature>
<dbReference type="InterPro" id="IPR015683">
    <property type="entry name" value="Ionotropic_Glu_rcpt"/>
</dbReference>
<evidence type="ECO:0000256" key="9">
    <source>
        <dbReference type="ARBA" id="ARBA00023286"/>
    </source>
</evidence>
<dbReference type="Gene3D" id="3.40.190.10">
    <property type="entry name" value="Periplasmic binding protein-like II"/>
    <property type="match status" value="1"/>
</dbReference>
<dbReference type="SMART" id="SM00918">
    <property type="entry name" value="Lig_chan-Glu_bd"/>
    <property type="match status" value="1"/>
</dbReference>
<protein>
    <submittedName>
        <fullName evidence="15">Uncharacterized protein</fullName>
    </submittedName>
</protein>
<accession>A0AAV2TXA7</accession>
<dbReference type="GO" id="GO:0016020">
    <property type="term" value="C:membrane"/>
    <property type="evidence" value="ECO:0007669"/>
    <property type="project" value="UniProtKB-SubCell"/>
</dbReference>
<keyword evidence="2" id="KW-0813">Transport</keyword>
<dbReference type="Pfam" id="PF00060">
    <property type="entry name" value="Lig_chan"/>
    <property type="match status" value="1"/>
</dbReference>
<dbReference type="AlphaFoldDB" id="A0AAV2TXA7"/>
<evidence type="ECO:0000256" key="5">
    <source>
        <dbReference type="ARBA" id="ARBA00023065"/>
    </source>
</evidence>
<sequence length="812" mass="91685">MSVLKYASIIVGGCLNLILLMNLMYSVSSLHLVCAEIKSRSIPHPDLLIDLSLEEDQTCFLGHLARQLDTGLMVMDETDCRPIPVTSDSAFFKSIEIPAIRFPEQARISALTTFAQVLFSANKGETVLFLNKDLGLHAMLPTPLALQMSGRMIVNLHGALDPTRMERIFMAMTLTARVEAFVFHLNQEVMTTLLGSDQFLLTQDYQLSKNMLTFDTHVDRTSCDVMCYAEDGVISYCGLQHSSLEYFCVKLDTAGANLTSLDKIQNELADLWTSMNTNQLDVVYSYDAIKTALRVVNSLVVSGRWGNRTALDKSGLTACERPLQNLTPETRFYMFAEAITRLPSIPGASGLIEFKGKFVNQKSNFRLLLCQTNSEDRFAVCTNQNSLFSYSNFNVTYSPTLPLKMRLMELRVRVIPEIPFVIKNASGWTGYSIELFEMIAKQLQLKFTYTEQKDGLYGSKQLDGRWDGMIGQVAYREADIAIGRLLINSEGEKLLDYTKSTLKSSGIVLLMATEGDVATTIGFFDEIFSVLLLWMMQKLSPYRDGSGDANPSSSTGLSLLDSMWYGFSPVFLEGEPYDPRPFSVRLLILGYWLFILLVMAMYAANLEAKMQLKSLRAQIDSVEELLAQTEVPYTLRRSSDEYEFFRRMANVEESMFKMWRQNSLSNPVRELTRQTGGRSFDSSIEHFQAEGKLDDLERKWWPVTPPECPEVGSEETLPQMLNLFTFFAVGATLSVLIALVERTVFGITEVSHVLRSESRWMSSNFIKRFILVVESFMIPRRRRSDNRPNSVEEQADTGCAHPTHTVNSTFAH</sequence>
<gene>
    <name evidence="15" type="ORF">CDAUBV1_LOCUS16268</name>
</gene>
<evidence type="ECO:0000256" key="12">
    <source>
        <dbReference type="SAM" id="Phobius"/>
    </source>
</evidence>
<organism evidence="15 16">
    <name type="scientific">Calicophoron daubneyi</name>
    <name type="common">Rumen fluke</name>
    <name type="synonym">Paramphistomum daubneyi</name>
    <dbReference type="NCBI Taxonomy" id="300641"/>
    <lineage>
        <taxon>Eukaryota</taxon>
        <taxon>Metazoa</taxon>
        <taxon>Spiralia</taxon>
        <taxon>Lophotrochozoa</taxon>
        <taxon>Platyhelminthes</taxon>
        <taxon>Trematoda</taxon>
        <taxon>Digenea</taxon>
        <taxon>Plagiorchiida</taxon>
        <taxon>Pronocephalata</taxon>
        <taxon>Paramphistomoidea</taxon>
        <taxon>Paramphistomidae</taxon>
        <taxon>Calicophoron</taxon>
    </lineage>
</organism>
<dbReference type="Pfam" id="PF10613">
    <property type="entry name" value="Lig_chan-Glu_bd"/>
    <property type="match status" value="1"/>
</dbReference>
<evidence type="ECO:0000256" key="8">
    <source>
        <dbReference type="ARBA" id="ARBA00023180"/>
    </source>
</evidence>
<dbReference type="SMART" id="SM00079">
    <property type="entry name" value="PBPe"/>
    <property type="match status" value="1"/>
</dbReference>
<evidence type="ECO:0000256" key="6">
    <source>
        <dbReference type="ARBA" id="ARBA00023136"/>
    </source>
</evidence>
<reference evidence="15" key="1">
    <citation type="submission" date="2024-06" db="EMBL/GenBank/DDBJ databases">
        <authorList>
            <person name="Liu X."/>
            <person name="Lenzi L."/>
            <person name="Haldenby T S."/>
            <person name="Uol C."/>
        </authorList>
    </citation>
    <scope>NUCLEOTIDE SEQUENCE</scope>
</reference>
<dbReference type="Proteomes" id="UP001497525">
    <property type="component" value="Unassembled WGS sequence"/>
</dbReference>
<keyword evidence="6 12" id="KW-0472">Membrane</keyword>
<evidence type="ECO:0000256" key="4">
    <source>
        <dbReference type="ARBA" id="ARBA00022989"/>
    </source>
</evidence>
<keyword evidence="8" id="KW-0325">Glycoprotein</keyword>
<evidence type="ECO:0000313" key="15">
    <source>
        <dbReference type="EMBL" id="CAL5140975.1"/>
    </source>
</evidence>
<dbReference type="EMBL" id="CAXLJL010000822">
    <property type="protein sequence ID" value="CAL5140975.1"/>
    <property type="molecule type" value="Genomic_DNA"/>
</dbReference>
<comment type="caution">
    <text evidence="15">The sequence shown here is derived from an EMBL/GenBank/DDBJ whole genome shotgun (WGS) entry which is preliminary data.</text>
</comment>
<dbReference type="SUPFAM" id="SSF53850">
    <property type="entry name" value="Periplasmic binding protein-like II"/>
    <property type="match status" value="1"/>
</dbReference>